<organism evidence="2 3">
    <name type="scientific">Sulfobacillus thermosulfidooxidans</name>
    <dbReference type="NCBI Taxonomy" id="28034"/>
    <lineage>
        <taxon>Bacteria</taxon>
        <taxon>Bacillati</taxon>
        <taxon>Bacillota</taxon>
        <taxon>Clostridia</taxon>
        <taxon>Eubacteriales</taxon>
        <taxon>Clostridiales Family XVII. Incertae Sedis</taxon>
        <taxon>Sulfobacillus</taxon>
    </lineage>
</organism>
<dbReference type="InterPro" id="IPR043993">
    <property type="entry name" value="T4SS_pilin"/>
</dbReference>
<proteinExistence type="predicted"/>
<name>A0A1R0IPR6_SULTH</name>
<dbReference type="AlphaFoldDB" id="A0A1R0IPR6"/>
<dbReference type="OrthoDB" id="2084409at2"/>
<dbReference type="Proteomes" id="UP000242705">
    <property type="component" value="Unassembled WGS sequence"/>
</dbReference>
<feature type="transmembrane region" description="Helical" evidence="1">
    <location>
        <begin position="51"/>
        <end position="72"/>
    </location>
</feature>
<feature type="transmembrane region" description="Helical" evidence="1">
    <location>
        <begin position="20"/>
        <end position="39"/>
    </location>
</feature>
<dbReference type="RefSeq" id="WP_020373901.1">
    <property type="nucleotide sequence ID" value="NZ_LGRO01000001.1"/>
</dbReference>
<evidence type="ECO:0000256" key="1">
    <source>
        <dbReference type="SAM" id="Phobius"/>
    </source>
</evidence>
<accession>A0A1R0IPR6</accession>
<dbReference type="Pfam" id="PF18895">
    <property type="entry name" value="T4SS_pilin"/>
    <property type="match status" value="1"/>
</dbReference>
<evidence type="ECO:0000313" key="2">
    <source>
        <dbReference type="EMBL" id="PSR28237.1"/>
    </source>
</evidence>
<protein>
    <submittedName>
        <fullName evidence="2">Uncharacterized protein</fullName>
    </submittedName>
</protein>
<reference evidence="2 3" key="1">
    <citation type="journal article" date="2014" name="BMC Genomics">
        <title>Comparison of environmental and isolate Sulfobacillus genomes reveals diverse carbon, sulfur, nitrogen, and hydrogen metabolisms.</title>
        <authorList>
            <person name="Justice N.B."/>
            <person name="Norman A."/>
            <person name="Brown C.T."/>
            <person name="Singh A."/>
            <person name="Thomas B.C."/>
            <person name="Banfield J.F."/>
        </authorList>
    </citation>
    <scope>NUCLEOTIDE SEQUENCE [LARGE SCALE GENOMIC DNA]</scope>
    <source>
        <strain evidence="2">AMDSBA5</strain>
    </source>
</reference>
<evidence type="ECO:0000313" key="3">
    <source>
        <dbReference type="Proteomes" id="UP000242705"/>
    </source>
</evidence>
<keyword evidence="1" id="KW-0812">Transmembrane</keyword>
<dbReference type="EMBL" id="PXYX01000007">
    <property type="protein sequence ID" value="PSR28237.1"/>
    <property type="molecule type" value="Genomic_DNA"/>
</dbReference>
<gene>
    <name evidence="2" type="ORF">C7B47_05920</name>
</gene>
<sequence length="77" mass="8257">MPTAHVLSLITKLTTLLVDIAGGLFSLVMVYGGIRFMIAQSPRSVQAAKELMTRAATGLVLILLVDVIRQVLQYAAS</sequence>
<keyword evidence="1" id="KW-0472">Membrane</keyword>
<comment type="caution">
    <text evidence="2">The sequence shown here is derived from an EMBL/GenBank/DDBJ whole genome shotgun (WGS) entry which is preliminary data.</text>
</comment>
<keyword evidence="1" id="KW-1133">Transmembrane helix</keyword>